<dbReference type="GO" id="GO:0006635">
    <property type="term" value="P:fatty acid beta-oxidation"/>
    <property type="evidence" value="ECO:0007669"/>
    <property type="project" value="TreeGrafter"/>
</dbReference>
<feature type="compositionally biased region" description="Basic and acidic residues" evidence="1">
    <location>
        <begin position="13"/>
        <end position="48"/>
    </location>
</feature>
<dbReference type="Gene3D" id="3.90.226.10">
    <property type="entry name" value="2-enoyl-CoA Hydratase, Chain A, domain 1"/>
    <property type="match status" value="1"/>
</dbReference>
<dbReference type="PANTHER" id="PTHR11941">
    <property type="entry name" value="ENOYL-COA HYDRATASE-RELATED"/>
    <property type="match status" value="1"/>
</dbReference>
<dbReference type="Pfam" id="PF00378">
    <property type="entry name" value="ECH_1"/>
    <property type="match status" value="1"/>
</dbReference>
<evidence type="ECO:0000313" key="3">
    <source>
        <dbReference type="Proteomes" id="UP000282454"/>
    </source>
</evidence>
<proteinExistence type="predicted"/>
<dbReference type="EMBL" id="RCDD01000002">
    <property type="protein sequence ID" value="RLK59142.1"/>
    <property type="molecule type" value="Genomic_DNA"/>
</dbReference>
<sequence length="348" mass="36575">MAGRAGQEQGRGGAREGKSREGWAGEGKGRQEQGRVGRSGEGRRAGEGKWRGRGFWGWFSAGAASGVFGVRRGWVGRDSHRAGPVDVREFVVGVVLERVGGVAVLTIDSPPLNLYTVELHESFAVALDEIEARPARAVLVRAAGNIVSGGVDVALFAAQRSVVEAKALFDVMLELPERIAALGCPTVFAAHGLCLTWAFEVALACDLLLAVEESRFGLVESVIGLTPTMGGTQRLAARAGVARAKEMVLTGDKYDADTLHAWNVVNEVFPEAGFADAALSYTTLLADGPTRAHAATKSLLRHFEAGGVPQATAHTTATAAALYDTADLQEGVRSFLADGPGRATFTGH</sequence>
<dbReference type="Proteomes" id="UP000282454">
    <property type="component" value="Unassembled WGS sequence"/>
</dbReference>
<dbReference type="CDD" id="cd06558">
    <property type="entry name" value="crotonase-like"/>
    <property type="match status" value="1"/>
</dbReference>
<protein>
    <submittedName>
        <fullName evidence="2">Enoyl-CoA hydratase/carnithine racemase</fullName>
    </submittedName>
</protein>
<evidence type="ECO:0000256" key="1">
    <source>
        <dbReference type="SAM" id="MobiDB-lite"/>
    </source>
</evidence>
<comment type="caution">
    <text evidence="2">The sequence shown here is derived from an EMBL/GenBank/DDBJ whole genome shotgun (WGS) entry which is preliminary data.</text>
</comment>
<evidence type="ECO:0000313" key="2">
    <source>
        <dbReference type="EMBL" id="RLK59142.1"/>
    </source>
</evidence>
<organism evidence="2 3">
    <name type="scientific">Actinokineospora cianjurensis</name>
    <dbReference type="NCBI Taxonomy" id="585224"/>
    <lineage>
        <taxon>Bacteria</taxon>
        <taxon>Bacillati</taxon>
        <taxon>Actinomycetota</taxon>
        <taxon>Actinomycetes</taxon>
        <taxon>Pseudonocardiales</taxon>
        <taxon>Pseudonocardiaceae</taxon>
        <taxon>Actinokineospora</taxon>
    </lineage>
</organism>
<gene>
    <name evidence="2" type="ORF">CLV68_3625</name>
</gene>
<feature type="region of interest" description="Disordered" evidence="1">
    <location>
        <begin position="1"/>
        <end position="48"/>
    </location>
</feature>
<dbReference type="AlphaFoldDB" id="A0A421B3Z9"/>
<dbReference type="InterPro" id="IPR029045">
    <property type="entry name" value="ClpP/crotonase-like_dom_sf"/>
</dbReference>
<reference evidence="2 3" key="1">
    <citation type="submission" date="2018-10" db="EMBL/GenBank/DDBJ databases">
        <title>Genomic Encyclopedia of Archaeal and Bacterial Type Strains, Phase II (KMG-II): from individual species to whole genera.</title>
        <authorList>
            <person name="Goeker M."/>
        </authorList>
    </citation>
    <scope>NUCLEOTIDE SEQUENCE [LARGE SCALE GENOMIC DNA]</scope>
    <source>
        <strain evidence="2 3">DSM 45657</strain>
    </source>
</reference>
<accession>A0A421B3Z9</accession>
<dbReference type="GO" id="GO:0003824">
    <property type="term" value="F:catalytic activity"/>
    <property type="evidence" value="ECO:0007669"/>
    <property type="project" value="UniProtKB-ARBA"/>
</dbReference>
<dbReference type="InterPro" id="IPR001753">
    <property type="entry name" value="Enoyl-CoA_hydra/iso"/>
</dbReference>
<dbReference type="PANTHER" id="PTHR11941:SF54">
    <property type="entry name" value="ENOYL-COA HYDRATASE, MITOCHONDRIAL"/>
    <property type="match status" value="1"/>
</dbReference>
<name>A0A421B3Z9_9PSEU</name>
<keyword evidence="3" id="KW-1185">Reference proteome</keyword>
<dbReference type="SUPFAM" id="SSF52096">
    <property type="entry name" value="ClpP/crotonase"/>
    <property type="match status" value="1"/>
</dbReference>